<dbReference type="SUPFAM" id="SSF49879">
    <property type="entry name" value="SMAD/FHA domain"/>
    <property type="match status" value="1"/>
</dbReference>
<feature type="transmembrane region" description="Helical" evidence="1">
    <location>
        <begin position="138"/>
        <end position="156"/>
    </location>
</feature>
<reference evidence="3 4" key="1">
    <citation type="submission" date="2020-04" db="EMBL/GenBank/DDBJ databases">
        <authorList>
            <person name="De Canck E."/>
        </authorList>
    </citation>
    <scope>NUCLEOTIDE SEQUENCE [LARGE SCALE GENOMIC DNA]</scope>
    <source>
        <strain evidence="3 4">LMG 29542</strain>
    </source>
</reference>
<evidence type="ECO:0000259" key="2">
    <source>
        <dbReference type="Pfam" id="PF16697"/>
    </source>
</evidence>
<name>A0A6J5ERM5_9BURK</name>
<feature type="domain" description="YscD cytoplasmic" evidence="2">
    <location>
        <begin position="9"/>
        <end position="98"/>
    </location>
</feature>
<dbReference type="InterPro" id="IPR008984">
    <property type="entry name" value="SMAD_FHA_dom_sf"/>
</dbReference>
<keyword evidence="1" id="KW-1133">Transmembrane helix</keyword>
<dbReference type="RefSeq" id="WP_246356085.1">
    <property type="nucleotide sequence ID" value="NZ_CADIKH010000035.1"/>
</dbReference>
<accession>A0A6J5ERM5</accession>
<proteinExistence type="predicted"/>
<dbReference type="CDD" id="cd00060">
    <property type="entry name" value="FHA"/>
    <property type="match status" value="1"/>
</dbReference>
<evidence type="ECO:0000313" key="3">
    <source>
        <dbReference type="EMBL" id="CAB3767862.1"/>
    </source>
</evidence>
<dbReference type="EMBL" id="CADIKH010000035">
    <property type="protein sequence ID" value="CAB3767862.1"/>
    <property type="molecule type" value="Genomic_DNA"/>
</dbReference>
<sequence>MNGNALILVTDGLHKGASVLLSEGHDLSIGSGDGVDLVLIDDSVAAHHATIRLVGERLRVTALQDRVSMFGHPLHAGKSTELRDGATFVLGVVTLQFSGRDAMTPLAARKAELGWLLTHAPLAYVARRGALMPAPAKVGVAALVLLLMVGAGWPLMSSLFGAKEQPHAANPAFRLVRTHVDVKTGATVYEGYVQSYADLAALAIAARGASRAPVLRVIVIDQLREQLRTFLDKYYRLAELRAGEAGSFAECLRQPMAFCSRNHGTTRVLHGLHMPRSMACRA</sequence>
<evidence type="ECO:0000256" key="1">
    <source>
        <dbReference type="SAM" id="Phobius"/>
    </source>
</evidence>
<keyword evidence="4" id="KW-1185">Reference proteome</keyword>
<gene>
    <name evidence="3" type="ORF">LMG29542_05716</name>
</gene>
<evidence type="ECO:0000313" key="4">
    <source>
        <dbReference type="Proteomes" id="UP000494363"/>
    </source>
</evidence>
<dbReference type="InterPro" id="IPR032030">
    <property type="entry name" value="YscD_cytoplasmic_dom"/>
</dbReference>
<dbReference type="Pfam" id="PF16697">
    <property type="entry name" value="Yop-YscD_cpl"/>
    <property type="match status" value="1"/>
</dbReference>
<organism evidence="3 4">
    <name type="scientific">Paraburkholderia humisilvae</name>
    <dbReference type="NCBI Taxonomy" id="627669"/>
    <lineage>
        <taxon>Bacteria</taxon>
        <taxon>Pseudomonadati</taxon>
        <taxon>Pseudomonadota</taxon>
        <taxon>Betaproteobacteria</taxon>
        <taxon>Burkholderiales</taxon>
        <taxon>Burkholderiaceae</taxon>
        <taxon>Paraburkholderia</taxon>
    </lineage>
</organism>
<dbReference type="Gene3D" id="2.60.200.20">
    <property type="match status" value="1"/>
</dbReference>
<keyword evidence="1" id="KW-0472">Membrane</keyword>
<dbReference type="Proteomes" id="UP000494363">
    <property type="component" value="Unassembled WGS sequence"/>
</dbReference>
<dbReference type="AlphaFoldDB" id="A0A6J5ERM5"/>
<keyword evidence="1" id="KW-0812">Transmembrane</keyword>
<protein>
    <recommendedName>
        <fullName evidence="2">YscD cytoplasmic domain-containing protein</fullName>
    </recommendedName>
</protein>